<feature type="transmembrane region" description="Helical" evidence="2">
    <location>
        <begin position="95"/>
        <end position="112"/>
    </location>
</feature>
<reference evidence="4" key="1">
    <citation type="submission" date="2016-10" db="EMBL/GenBank/DDBJ databases">
        <authorList>
            <person name="Varghese N."/>
            <person name="Submissions S."/>
        </authorList>
    </citation>
    <scope>NUCLEOTIDE SEQUENCE [LARGE SCALE GENOMIC DNA]</scope>
    <source>
        <strain evidence="4">CGMCC 1.3704</strain>
    </source>
</reference>
<feature type="compositionally biased region" description="Basic and acidic residues" evidence="1">
    <location>
        <begin position="216"/>
        <end position="228"/>
    </location>
</feature>
<evidence type="ECO:0000256" key="1">
    <source>
        <dbReference type="SAM" id="MobiDB-lite"/>
    </source>
</evidence>
<keyword evidence="4" id="KW-1185">Reference proteome</keyword>
<feature type="region of interest" description="Disordered" evidence="1">
    <location>
        <begin position="118"/>
        <end position="147"/>
    </location>
</feature>
<organism evidence="3 4">
    <name type="scientific">Halobacillus dabanensis</name>
    <dbReference type="NCBI Taxonomy" id="240302"/>
    <lineage>
        <taxon>Bacteria</taxon>
        <taxon>Bacillati</taxon>
        <taxon>Bacillota</taxon>
        <taxon>Bacilli</taxon>
        <taxon>Bacillales</taxon>
        <taxon>Bacillaceae</taxon>
        <taxon>Halobacillus</taxon>
    </lineage>
</organism>
<dbReference type="STRING" id="240302.BN982_00840"/>
<evidence type="ECO:0000313" key="4">
    <source>
        <dbReference type="Proteomes" id="UP000183557"/>
    </source>
</evidence>
<dbReference type="AlphaFoldDB" id="A0A1I3WKI7"/>
<dbReference type="OrthoDB" id="2970788at2"/>
<accession>A0A1I3WKI7</accession>
<evidence type="ECO:0000313" key="3">
    <source>
        <dbReference type="EMBL" id="SFK08204.1"/>
    </source>
</evidence>
<evidence type="ECO:0008006" key="5">
    <source>
        <dbReference type="Google" id="ProtNLM"/>
    </source>
</evidence>
<evidence type="ECO:0000256" key="2">
    <source>
        <dbReference type="SAM" id="Phobius"/>
    </source>
</evidence>
<gene>
    <name evidence="3" type="ORF">SAMN04487936_10715</name>
</gene>
<dbReference type="Proteomes" id="UP000183557">
    <property type="component" value="Unassembled WGS sequence"/>
</dbReference>
<sequence>MKGLEWLIGSSAGLISGLSLRKWRKEPSVTKMKYDRKKEDFYQTGRIQHKDIQTTKKKMRMEAKKNLMTERGTSIMENQNINQQQTATKRGNKKLPIAILTGALIGGAFILIKDPSQRKRLKEGTRSTKDAVSNYASDVKEDPSAKKDDLVTRARNVASIVSEAATTVQEVFNNQGKEITEKAKDIKEEAKDIKEESEEIVNTAKDAGEDLQNVGDKAKEAKSELTEEKSEEENEKTPQEKVVEVNPQR</sequence>
<dbReference type="RefSeq" id="WP_075036953.1">
    <property type="nucleotide sequence ID" value="NZ_FOSB01000007.1"/>
</dbReference>
<proteinExistence type="predicted"/>
<keyword evidence="2" id="KW-0472">Membrane</keyword>
<dbReference type="EMBL" id="FOSB01000007">
    <property type="protein sequence ID" value="SFK08204.1"/>
    <property type="molecule type" value="Genomic_DNA"/>
</dbReference>
<keyword evidence="2" id="KW-0812">Transmembrane</keyword>
<feature type="compositionally biased region" description="Basic and acidic residues" evidence="1">
    <location>
        <begin position="138"/>
        <end position="147"/>
    </location>
</feature>
<keyword evidence="2" id="KW-1133">Transmembrane helix</keyword>
<feature type="region of interest" description="Disordered" evidence="1">
    <location>
        <begin position="190"/>
        <end position="249"/>
    </location>
</feature>
<protein>
    <recommendedName>
        <fullName evidence="5">Gas vesicle protein</fullName>
    </recommendedName>
</protein>
<name>A0A1I3WKI7_HALDA</name>